<proteinExistence type="inferred from homology"/>
<comment type="similarity">
    <text evidence="1">Belongs to the short-chain dehydrogenases/reductases (SDR) family.</text>
</comment>
<evidence type="ECO:0000313" key="3">
    <source>
        <dbReference type="EMBL" id="RAS67196.1"/>
    </source>
</evidence>
<accession>A0ABX9EAK0</accession>
<evidence type="ECO:0000256" key="1">
    <source>
        <dbReference type="ARBA" id="ARBA00006484"/>
    </source>
</evidence>
<dbReference type="PRINTS" id="PR00081">
    <property type="entry name" value="GDHRDH"/>
</dbReference>
<gene>
    <name evidence="3" type="ORF">C8D87_103535</name>
</gene>
<dbReference type="Gene3D" id="3.40.50.720">
    <property type="entry name" value="NAD(P)-binding Rossmann-like Domain"/>
    <property type="match status" value="1"/>
</dbReference>
<dbReference type="PANTHER" id="PTHR43477">
    <property type="entry name" value="DIHYDROANTICAPSIN 7-DEHYDROGENASE"/>
    <property type="match status" value="1"/>
</dbReference>
<dbReference type="EMBL" id="QLTT01000003">
    <property type="protein sequence ID" value="RAS67196.1"/>
    <property type="molecule type" value="Genomic_DNA"/>
</dbReference>
<dbReference type="InterPro" id="IPR051122">
    <property type="entry name" value="SDR_DHRS6-like"/>
</dbReference>
<sequence length="80" mass="8061">MYRDSGIRANAIAPGGTKTGITVNADPAGHGPQVLARYMGNVGRLAEADEQAAAIVFLASDAAANINGVVLPVDNGWAAV</sequence>
<organism evidence="3 4">
    <name type="scientific">Lentzea atacamensis</name>
    <dbReference type="NCBI Taxonomy" id="531938"/>
    <lineage>
        <taxon>Bacteria</taxon>
        <taxon>Bacillati</taxon>
        <taxon>Actinomycetota</taxon>
        <taxon>Actinomycetes</taxon>
        <taxon>Pseudonocardiales</taxon>
        <taxon>Pseudonocardiaceae</taxon>
        <taxon>Lentzea</taxon>
    </lineage>
</organism>
<dbReference type="SUPFAM" id="SSF51735">
    <property type="entry name" value="NAD(P)-binding Rossmann-fold domains"/>
    <property type="match status" value="1"/>
</dbReference>
<dbReference type="Pfam" id="PF13561">
    <property type="entry name" value="adh_short_C2"/>
    <property type="match status" value="1"/>
</dbReference>
<dbReference type="Proteomes" id="UP000248714">
    <property type="component" value="Unassembled WGS sequence"/>
</dbReference>
<comment type="caution">
    <text evidence="3">The sequence shown here is derived from an EMBL/GenBank/DDBJ whole genome shotgun (WGS) entry which is preliminary data.</text>
</comment>
<dbReference type="PANTHER" id="PTHR43477:SF1">
    <property type="entry name" value="DIHYDROANTICAPSIN 7-DEHYDROGENASE"/>
    <property type="match status" value="1"/>
</dbReference>
<name>A0ABX9EAK0_9PSEU</name>
<keyword evidence="4" id="KW-1185">Reference proteome</keyword>
<dbReference type="InterPro" id="IPR002347">
    <property type="entry name" value="SDR_fam"/>
</dbReference>
<evidence type="ECO:0000256" key="2">
    <source>
        <dbReference type="ARBA" id="ARBA00023002"/>
    </source>
</evidence>
<reference evidence="3 4" key="1">
    <citation type="submission" date="2018-06" db="EMBL/GenBank/DDBJ databases">
        <title>Genomic Encyclopedia of Type Strains, Phase IV (KMG-IV): sequencing the most valuable type-strain genomes for metagenomic binning, comparative biology and taxonomic classification.</title>
        <authorList>
            <person name="Goeker M."/>
        </authorList>
    </citation>
    <scope>NUCLEOTIDE SEQUENCE [LARGE SCALE GENOMIC DNA]</scope>
    <source>
        <strain evidence="3 4">DSM 45479</strain>
    </source>
</reference>
<keyword evidence="2" id="KW-0560">Oxidoreductase</keyword>
<protein>
    <submittedName>
        <fullName evidence="3">Enoyl-ACP reductase-like protein</fullName>
    </submittedName>
</protein>
<dbReference type="InterPro" id="IPR036291">
    <property type="entry name" value="NAD(P)-bd_dom_sf"/>
</dbReference>
<evidence type="ECO:0000313" key="4">
    <source>
        <dbReference type="Proteomes" id="UP000248714"/>
    </source>
</evidence>